<dbReference type="NCBIfam" id="TIGR00229">
    <property type="entry name" value="sensory_box"/>
    <property type="match status" value="1"/>
</dbReference>
<dbReference type="InterPro" id="IPR004089">
    <property type="entry name" value="MCPsignal_dom"/>
</dbReference>
<feature type="domain" description="PAS" evidence="15">
    <location>
        <begin position="21"/>
        <end position="76"/>
    </location>
</feature>
<dbReference type="Pfam" id="PF00015">
    <property type="entry name" value="MCPsignal"/>
    <property type="match status" value="1"/>
</dbReference>
<proteinExistence type="inferred from homology"/>
<dbReference type="GO" id="GO:0007165">
    <property type="term" value="P:signal transduction"/>
    <property type="evidence" value="ECO:0007669"/>
    <property type="project" value="UniProtKB-KW"/>
</dbReference>
<keyword evidence="7 13" id="KW-1133">Transmembrane helix</keyword>
<dbReference type="InterPro" id="IPR013655">
    <property type="entry name" value="PAS_fold_3"/>
</dbReference>
<dbReference type="GO" id="GO:0052131">
    <property type="term" value="P:positive aerotaxis"/>
    <property type="evidence" value="ECO:0007669"/>
    <property type="project" value="UniProtKB-ARBA"/>
</dbReference>
<sequence length="527" mass="57070">MRKTGPVTQREVPVNAKDLLISTTSAKGVIRYVNEDFMRISGYSREELEGQAHNLVRHPDVPASVFKAMWDTLNAGRPWMGVVKNRAKNGDFYWVSAYVTPIVENGKIVGHESVRVSATPEQIQRAERIYRALNGDGRLDQKRRLLSRLGAAAPLVALGLLGACLSLLDTPKALSLAVLVMGTLAACGWAARKHAGLLDHFLSLRPDAFKDDLVGRMYSDGGPRERQLELMIRSEEARLRTAMTRTEDLAERLTSRAAHSHHLAQSGAQRIAEQRGETEQTASAINEMAASVQEVNEALRRSADDVEAANGAVRSSAGLSAKSRLTIERLATSVEDVSTVVAGLGQATEEIGSATRLIGDIAEQTNLLALNAAIEAARAGQEGRGFAVVADEVRQLANRTQAATKQIHDIIANFRKRVDEALGAAESSRDVAQDSLEHVRETEGNLQSIANTMASLAAQTVQMASAVDQQSAVAEQINQQVTRIAHLADETTEESRTAASVSAELEGMAEELYQLIDRFVEKTGRVA</sequence>
<evidence type="ECO:0000256" key="13">
    <source>
        <dbReference type="SAM" id="Phobius"/>
    </source>
</evidence>
<keyword evidence="4" id="KW-0145">Chemotaxis</keyword>
<dbReference type="InterPro" id="IPR035965">
    <property type="entry name" value="PAS-like_dom_sf"/>
</dbReference>
<evidence type="ECO:0000256" key="9">
    <source>
        <dbReference type="ARBA" id="ARBA00023224"/>
    </source>
</evidence>
<comment type="similarity">
    <text evidence="10">Belongs to the methyl-accepting chemotaxis (MCP) protein family.</text>
</comment>
<dbReference type="SUPFAM" id="SSF58104">
    <property type="entry name" value="Methyl-accepting chemotaxis protein (MCP) signaling domain"/>
    <property type="match status" value="1"/>
</dbReference>
<evidence type="ECO:0000256" key="4">
    <source>
        <dbReference type="ARBA" id="ARBA00022500"/>
    </source>
</evidence>
<keyword evidence="9 11" id="KW-0807">Transducer</keyword>
<accession>A0A4P7XM03</accession>
<evidence type="ECO:0000256" key="11">
    <source>
        <dbReference type="PROSITE-ProRule" id="PRU00284"/>
    </source>
</evidence>
<name>A0A4P7XM03_9ALTE</name>
<dbReference type="CDD" id="cd00130">
    <property type="entry name" value="PAS"/>
    <property type="match status" value="1"/>
</dbReference>
<dbReference type="SMART" id="SM00283">
    <property type="entry name" value="MA"/>
    <property type="match status" value="1"/>
</dbReference>
<dbReference type="InterPro" id="IPR000014">
    <property type="entry name" value="PAS"/>
</dbReference>
<dbReference type="OrthoDB" id="5675566at2"/>
<evidence type="ECO:0000313" key="16">
    <source>
        <dbReference type="EMBL" id="QCF27027.1"/>
    </source>
</evidence>
<evidence type="ECO:0000256" key="10">
    <source>
        <dbReference type="ARBA" id="ARBA00029447"/>
    </source>
</evidence>
<dbReference type="Proteomes" id="UP000298049">
    <property type="component" value="Chromosome"/>
</dbReference>
<gene>
    <name evidence="16" type="ORF">soil367_14405</name>
</gene>
<keyword evidence="8 13" id="KW-0472">Membrane</keyword>
<keyword evidence="17" id="KW-1185">Reference proteome</keyword>
<feature type="region of interest" description="Disordered" evidence="12">
    <location>
        <begin position="258"/>
        <end position="281"/>
    </location>
</feature>
<dbReference type="PROSITE" id="PS50111">
    <property type="entry name" value="CHEMOTAXIS_TRANSDUC_2"/>
    <property type="match status" value="1"/>
</dbReference>
<dbReference type="Pfam" id="PF08447">
    <property type="entry name" value="PAS_3"/>
    <property type="match status" value="1"/>
</dbReference>
<evidence type="ECO:0000256" key="1">
    <source>
        <dbReference type="ARBA" id="ARBA00004429"/>
    </source>
</evidence>
<dbReference type="CDD" id="cd11386">
    <property type="entry name" value="MCP_signal"/>
    <property type="match status" value="1"/>
</dbReference>
<keyword evidence="5" id="KW-0997">Cell inner membrane</keyword>
<dbReference type="FunFam" id="3.30.450.20:FF:000046">
    <property type="entry name" value="Aerotaxis sensor receptor"/>
    <property type="match status" value="1"/>
</dbReference>
<keyword evidence="6 13" id="KW-0812">Transmembrane</keyword>
<evidence type="ECO:0000256" key="8">
    <source>
        <dbReference type="ARBA" id="ARBA00023136"/>
    </source>
</evidence>
<feature type="transmembrane region" description="Helical" evidence="13">
    <location>
        <begin position="145"/>
        <end position="168"/>
    </location>
</feature>
<evidence type="ECO:0000256" key="2">
    <source>
        <dbReference type="ARBA" id="ARBA00022475"/>
    </source>
</evidence>
<keyword evidence="3" id="KW-0488">Methylation</keyword>
<evidence type="ECO:0000313" key="17">
    <source>
        <dbReference type="Proteomes" id="UP000298049"/>
    </source>
</evidence>
<dbReference type="PANTHER" id="PTHR32089">
    <property type="entry name" value="METHYL-ACCEPTING CHEMOTAXIS PROTEIN MCPB"/>
    <property type="match status" value="1"/>
</dbReference>
<keyword evidence="2" id="KW-1003">Cell membrane</keyword>
<dbReference type="RefSeq" id="WP_136549734.1">
    <property type="nucleotide sequence ID" value="NZ_CP031093.1"/>
</dbReference>
<dbReference type="GO" id="GO:0005886">
    <property type="term" value="C:plasma membrane"/>
    <property type="evidence" value="ECO:0007669"/>
    <property type="project" value="UniProtKB-SubCell"/>
</dbReference>
<evidence type="ECO:0000256" key="12">
    <source>
        <dbReference type="SAM" id="MobiDB-lite"/>
    </source>
</evidence>
<dbReference type="FunFam" id="1.10.287.950:FF:000001">
    <property type="entry name" value="Methyl-accepting chemotaxis sensory transducer"/>
    <property type="match status" value="1"/>
</dbReference>
<organism evidence="16 17">
    <name type="scientific">Hydrocarboniclastica marina</name>
    <dbReference type="NCBI Taxonomy" id="2259620"/>
    <lineage>
        <taxon>Bacteria</taxon>
        <taxon>Pseudomonadati</taxon>
        <taxon>Pseudomonadota</taxon>
        <taxon>Gammaproteobacteria</taxon>
        <taxon>Alteromonadales</taxon>
        <taxon>Alteromonadaceae</taxon>
        <taxon>Hydrocarboniclastica</taxon>
    </lineage>
</organism>
<reference evidence="16 17" key="1">
    <citation type="submission" date="2018-07" db="EMBL/GenBank/DDBJ databases">
        <title>Marsedoiliclastica nanhaica gen. nov. sp. nov., a novel marine hydrocarbonoclastic bacterium isolated from an in-situ enriched hydrocarbon-degrading consortium in deep-sea sediment.</title>
        <authorList>
            <person name="Dong C."/>
            <person name="Ma T."/>
            <person name="Liu R."/>
            <person name="Shao Z."/>
        </authorList>
    </citation>
    <scope>NUCLEOTIDE SEQUENCE [LARGE SCALE GENOMIC DNA]</scope>
    <source>
        <strain evidence="17">soil36-7</strain>
    </source>
</reference>
<evidence type="ECO:0000256" key="6">
    <source>
        <dbReference type="ARBA" id="ARBA00022692"/>
    </source>
</evidence>
<dbReference type="Gene3D" id="3.30.450.20">
    <property type="entry name" value="PAS domain"/>
    <property type="match status" value="1"/>
</dbReference>
<evidence type="ECO:0000256" key="7">
    <source>
        <dbReference type="ARBA" id="ARBA00022989"/>
    </source>
</evidence>
<evidence type="ECO:0000259" key="15">
    <source>
        <dbReference type="PROSITE" id="PS50112"/>
    </source>
</evidence>
<protein>
    <submittedName>
        <fullName evidence="16">PAS domain S-box protein</fullName>
    </submittedName>
</protein>
<dbReference type="AlphaFoldDB" id="A0A4P7XM03"/>
<dbReference type="SUPFAM" id="SSF55785">
    <property type="entry name" value="PYP-like sensor domain (PAS domain)"/>
    <property type="match status" value="1"/>
</dbReference>
<dbReference type="Gene3D" id="1.10.287.950">
    <property type="entry name" value="Methyl-accepting chemotaxis protein"/>
    <property type="match status" value="1"/>
</dbReference>
<evidence type="ECO:0000256" key="5">
    <source>
        <dbReference type="ARBA" id="ARBA00022519"/>
    </source>
</evidence>
<dbReference type="PANTHER" id="PTHR32089:SF74">
    <property type="entry name" value="METHYL-ACCEPTING CHEMOTAXIS PROTEIN AER"/>
    <property type="match status" value="1"/>
</dbReference>
<evidence type="ECO:0000259" key="14">
    <source>
        <dbReference type="PROSITE" id="PS50111"/>
    </source>
</evidence>
<evidence type="ECO:0000256" key="3">
    <source>
        <dbReference type="ARBA" id="ARBA00022481"/>
    </source>
</evidence>
<feature type="domain" description="Methyl-accepting transducer" evidence="14">
    <location>
        <begin position="249"/>
        <end position="485"/>
    </location>
</feature>
<comment type="subcellular location">
    <subcellularLocation>
        <location evidence="1">Cell inner membrane</location>
        <topology evidence="1">Multi-pass membrane protein</topology>
    </subcellularLocation>
</comment>
<dbReference type="PROSITE" id="PS50112">
    <property type="entry name" value="PAS"/>
    <property type="match status" value="1"/>
</dbReference>
<dbReference type="EMBL" id="CP031093">
    <property type="protein sequence ID" value="QCF27027.1"/>
    <property type="molecule type" value="Genomic_DNA"/>
</dbReference>
<dbReference type="KEGG" id="hmi:soil367_14405"/>